<dbReference type="GO" id="GO:0005886">
    <property type="term" value="C:plasma membrane"/>
    <property type="evidence" value="ECO:0007669"/>
    <property type="project" value="TreeGrafter"/>
</dbReference>
<sequence>MRIAVVGAGVVGTSVAWELTARGHQTVLIERCNEVAQETSFANGAQLHAGHAAPWNPPGVLRDAIGWLGKSDSPLRINPLRVLRNPSWSLRFLANATARRYRRHADANAALALYGVQQARAWRDALGLTFDARDSGILKLFDDPDALEHGRAEATAVEALGIRHRVLSIDETLAREPALSDAADQLAGAIEFPDDGCGDPLQFTAALAERLTAEGAELWLGTTARRLLGGPAGVEGVETSRGVVDVDAVVVAAGSYSPALTRAFGVRLPIEPVKGYSVSIPLKGVKGAPEMPIIDDTRKVVLTRLGDQLRIAGKAEITGFDLNLDERRWQVVRKQGLSRFPHLAEQLADAPSHPWAGLRPMTCDGLPILGPTPVSGLHLATGVGHLGWTFAAGSARLVADQLEERTCDLDPTPYQLRRPR</sequence>
<reference evidence="4 5" key="2">
    <citation type="journal article" date="2013" name="Stand. Genomic Sci.">
        <title>Complete genome sequence of Halorhodospira halophila SL1.</title>
        <authorList>
            <person name="Challacombe J.F."/>
            <person name="Majid S."/>
            <person name="Deole R."/>
            <person name="Brettin T.S."/>
            <person name="Bruce D."/>
            <person name="Delano S.F."/>
            <person name="Detter J.C."/>
            <person name="Gleasner C.D."/>
            <person name="Han C.S."/>
            <person name="Misra M."/>
            <person name="Reitenga K.G."/>
            <person name="Mikhailova N."/>
            <person name="Woyke T."/>
            <person name="Pitluck S."/>
            <person name="Nolan M."/>
            <person name="Land M.L."/>
            <person name="Saunders E."/>
            <person name="Tapia R."/>
            <person name="Lapidus A."/>
            <person name="Ivanova N."/>
            <person name="Hoff W.D."/>
        </authorList>
    </citation>
    <scope>NUCLEOTIDE SEQUENCE [LARGE SCALE GENOMIC DNA]</scope>
    <source>
        <strain evidence="5">DSM 244 / SL1</strain>
    </source>
</reference>
<dbReference type="GO" id="GO:0005737">
    <property type="term" value="C:cytoplasm"/>
    <property type="evidence" value="ECO:0007669"/>
    <property type="project" value="TreeGrafter"/>
</dbReference>
<reference evidence="5" key="1">
    <citation type="submission" date="2006-12" db="EMBL/GenBank/DDBJ databases">
        <title>Complete sequence of Halorhodospira halophila SL1.</title>
        <authorList>
            <consortium name="US DOE Joint Genome Institute"/>
            <person name="Copeland A."/>
            <person name="Lucas S."/>
            <person name="Lapidus A."/>
            <person name="Barry K."/>
            <person name="Detter J.C."/>
            <person name="Glavina del Rio T."/>
            <person name="Hammon N."/>
            <person name="Israni S."/>
            <person name="Dalin E."/>
            <person name="Tice H."/>
            <person name="Pitluck S."/>
            <person name="Saunders E."/>
            <person name="Brettin T."/>
            <person name="Bruce D."/>
            <person name="Han C."/>
            <person name="Tapia R."/>
            <person name="Schmutz J."/>
            <person name="Larimer F."/>
            <person name="Land M."/>
            <person name="Hauser L."/>
            <person name="Kyrpides N."/>
            <person name="Mikhailova N."/>
            <person name="Hoff W."/>
            <person name="Richardson P."/>
        </authorList>
    </citation>
    <scope>NUCLEOTIDE SEQUENCE [LARGE SCALE GENOMIC DNA]</scope>
    <source>
        <strain evidence="5">DSM 244 / SL1</strain>
    </source>
</reference>
<organism evidence="4 5">
    <name type="scientific">Halorhodospira halophila (strain DSM 244 / SL1)</name>
    <name type="common">Ectothiorhodospira halophila (strain DSM 244 / SL1)</name>
    <dbReference type="NCBI Taxonomy" id="349124"/>
    <lineage>
        <taxon>Bacteria</taxon>
        <taxon>Pseudomonadati</taxon>
        <taxon>Pseudomonadota</taxon>
        <taxon>Gammaproteobacteria</taxon>
        <taxon>Chromatiales</taxon>
        <taxon>Ectothiorhodospiraceae</taxon>
        <taxon>Halorhodospira</taxon>
    </lineage>
</organism>
<keyword evidence="2 4" id="KW-0560">Oxidoreductase</keyword>
<dbReference type="EMBL" id="CP000544">
    <property type="protein sequence ID" value="ABM62581.1"/>
    <property type="molecule type" value="Genomic_DNA"/>
</dbReference>
<comment type="similarity">
    <text evidence="1">Belongs to the DadA oxidoreductase family.</text>
</comment>
<evidence type="ECO:0000256" key="2">
    <source>
        <dbReference type="ARBA" id="ARBA00023002"/>
    </source>
</evidence>
<dbReference type="NCBIfam" id="NF001933">
    <property type="entry name" value="PRK00711.1"/>
    <property type="match status" value="1"/>
</dbReference>
<dbReference type="HOGENOM" id="CLU_007884_9_2_6"/>
<dbReference type="GO" id="GO:0008718">
    <property type="term" value="F:D-amino-acid dehydrogenase activity"/>
    <property type="evidence" value="ECO:0007669"/>
    <property type="project" value="TreeGrafter"/>
</dbReference>
<dbReference type="PANTHER" id="PTHR13847">
    <property type="entry name" value="SARCOSINE DEHYDROGENASE-RELATED"/>
    <property type="match status" value="1"/>
</dbReference>
<evidence type="ECO:0000313" key="4">
    <source>
        <dbReference type="EMBL" id="ABM62581.1"/>
    </source>
</evidence>
<name>A1WY19_HALHL</name>
<dbReference type="InterPro" id="IPR036188">
    <property type="entry name" value="FAD/NAD-bd_sf"/>
</dbReference>
<dbReference type="Gene3D" id="3.30.9.10">
    <property type="entry name" value="D-Amino Acid Oxidase, subunit A, domain 2"/>
    <property type="match status" value="1"/>
</dbReference>
<protein>
    <submittedName>
        <fullName evidence="4">D-amino-acid dehydrogenase</fullName>
        <ecNumber evidence="4">1.4.99.1</ecNumber>
    </submittedName>
</protein>
<keyword evidence="5" id="KW-1185">Reference proteome</keyword>
<accession>A1WY19</accession>
<dbReference type="eggNOG" id="COG0665">
    <property type="taxonomic scope" value="Bacteria"/>
</dbReference>
<dbReference type="STRING" id="349124.Hhal_1817"/>
<dbReference type="Proteomes" id="UP000000647">
    <property type="component" value="Chromosome"/>
</dbReference>
<gene>
    <name evidence="4" type="ordered locus">Hhal_1817</name>
</gene>
<dbReference type="Pfam" id="PF01266">
    <property type="entry name" value="DAO"/>
    <property type="match status" value="1"/>
</dbReference>
<dbReference type="KEGG" id="hha:Hhal_1817"/>
<dbReference type="InterPro" id="IPR006076">
    <property type="entry name" value="FAD-dep_OxRdtase"/>
</dbReference>
<dbReference type="SUPFAM" id="SSF51905">
    <property type="entry name" value="FAD/NAD(P)-binding domain"/>
    <property type="match status" value="1"/>
</dbReference>
<dbReference type="RefSeq" id="WP_011814603.1">
    <property type="nucleotide sequence ID" value="NC_008789.1"/>
</dbReference>
<dbReference type="AlphaFoldDB" id="A1WY19"/>
<dbReference type="EC" id="1.4.99.1" evidence="4"/>
<evidence type="ECO:0000259" key="3">
    <source>
        <dbReference type="Pfam" id="PF01266"/>
    </source>
</evidence>
<dbReference type="GO" id="GO:0055130">
    <property type="term" value="P:D-alanine catabolic process"/>
    <property type="evidence" value="ECO:0007669"/>
    <property type="project" value="TreeGrafter"/>
</dbReference>
<dbReference type="PANTHER" id="PTHR13847:SF280">
    <property type="entry name" value="D-AMINO ACID DEHYDROGENASE"/>
    <property type="match status" value="1"/>
</dbReference>
<feature type="domain" description="FAD dependent oxidoreductase" evidence="3">
    <location>
        <begin position="2"/>
        <end position="400"/>
    </location>
</feature>
<dbReference type="SUPFAM" id="SSF54373">
    <property type="entry name" value="FAD-linked reductases, C-terminal domain"/>
    <property type="match status" value="1"/>
</dbReference>
<evidence type="ECO:0000313" key="5">
    <source>
        <dbReference type="Proteomes" id="UP000000647"/>
    </source>
</evidence>
<proteinExistence type="inferred from homology"/>
<evidence type="ECO:0000256" key="1">
    <source>
        <dbReference type="ARBA" id="ARBA00009410"/>
    </source>
</evidence>
<dbReference type="Gene3D" id="3.50.50.60">
    <property type="entry name" value="FAD/NAD(P)-binding domain"/>
    <property type="match status" value="2"/>
</dbReference>